<dbReference type="EMBL" id="JACIJR010000004">
    <property type="protein sequence ID" value="MBB5729602.1"/>
    <property type="molecule type" value="Genomic_DNA"/>
</dbReference>
<dbReference type="PROSITE" id="PS51387">
    <property type="entry name" value="FAD_PCMH"/>
    <property type="match status" value="1"/>
</dbReference>
<dbReference type="Pfam" id="PF02913">
    <property type="entry name" value="FAD-oxidase_C"/>
    <property type="match status" value="1"/>
</dbReference>
<dbReference type="OrthoDB" id="9811557at2"/>
<keyword evidence="6" id="KW-1185">Reference proteome</keyword>
<dbReference type="GO" id="GO:0071949">
    <property type="term" value="F:FAD binding"/>
    <property type="evidence" value="ECO:0007669"/>
    <property type="project" value="InterPro"/>
</dbReference>
<dbReference type="InterPro" id="IPR016164">
    <property type="entry name" value="FAD-linked_Oxase-like_C"/>
</dbReference>
<evidence type="ECO:0000256" key="1">
    <source>
        <dbReference type="ARBA" id="ARBA00008000"/>
    </source>
</evidence>
<dbReference type="Gene3D" id="3.30.70.2740">
    <property type="match status" value="1"/>
</dbReference>
<proteinExistence type="inferred from homology"/>
<dbReference type="Gene3D" id="3.30.465.10">
    <property type="match status" value="1"/>
</dbReference>
<dbReference type="InterPro" id="IPR016166">
    <property type="entry name" value="FAD-bd_PCMH"/>
</dbReference>
<reference evidence="5 6" key="1">
    <citation type="submission" date="2020-08" db="EMBL/GenBank/DDBJ databases">
        <title>Genomic Encyclopedia of Type Strains, Phase IV (KMG-IV): sequencing the most valuable type-strain genomes for metagenomic binning, comparative biology and taxonomic classification.</title>
        <authorList>
            <person name="Goeker M."/>
        </authorList>
    </citation>
    <scope>NUCLEOTIDE SEQUENCE [LARGE SCALE GENOMIC DNA]</scope>
    <source>
        <strain evidence="5 6">DSM 103336</strain>
    </source>
</reference>
<keyword evidence="3" id="KW-0274">FAD</keyword>
<dbReference type="Pfam" id="PF01565">
    <property type="entry name" value="FAD_binding_4"/>
    <property type="match status" value="1"/>
</dbReference>
<dbReference type="GO" id="GO:0003824">
    <property type="term" value="F:catalytic activity"/>
    <property type="evidence" value="ECO:0007669"/>
    <property type="project" value="InterPro"/>
</dbReference>
<gene>
    <name evidence="5" type="ORF">FHS99_002087</name>
</gene>
<dbReference type="Gene3D" id="1.10.45.10">
    <property type="entry name" value="Vanillyl-alcohol Oxidase, Chain A, domain 4"/>
    <property type="match status" value="1"/>
</dbReference>
<dbReference type="InterPro" id="IPR016169">
    <property type="entry name" value="FAD-bd_PCMH_sub2"/>
</dbReference>
<dbReference type="InterPro" id="IPR016167">
    <property type="entry name" value="FAD-bd_PCMH_sub1"/>
</dbReference>
<comment type="similarity">
    <text evidence="1">Belongs to the FAD-binding oxidoreductase/transferase type 4 family.</text>
</comment>
<dbReference type="GO" id="GO:0022904">
    <property type="term" value="P:respiratory electron transport chain"/>
    <property type="evidence" value="ECO:0007669"/>
    <property type="project" value="TreeGrafter"/>
</dbReference>
<evidence type="ECO:0000259" key="4">
    <source>
        <dbReference type="PROSITE" id="PS51387"/>
    </source>
</evidence>
<comment type="caution">
    <text evidence="5">The sequence shown here is derived from an EMBL/GenBank/DDBJ whole genome shotgun (WGS) entry which is preliminary data.</text>
</comment>
<dbReference type="PANTHER" id="PTHR43716">
    <property type="entry name" value="D-2-HYDROXYGLUTARATE DEHYDROGENASE, MITOCHONDRIAL"/>
    <property type="match status" value="1"/>
</dbReference>
<dbReference type="PANTHER" id="PTHR43716:SF2">
    <property type="entry name" value="BLL6224 PROTEIN"/>
    <property type="match status" value="1"/>
</dbReference>
<protein>
    <submittedName>
        <fullName evidence="5">FAD/FMN-containing dehydrogenase</fullName>
    </submittedName>
</protein>
<organism evidence="5 6">
    <name type="scientific">Sphingomonas prati</name>
    <dbReference type="NCBI Taxonomy" id="1843237"/>
    <lineage>
        <taxon>Bacteria</taxon>
        <taxon>Pseudomonadati</taxon>
        <taxon>Pseudomonadota</taxon>
        <taxon>Alphaproteobacteria</taxon>
        <taxon>Sphingomonadales</taxon>
        <taxon>Sphingomonadaceae</taxon>
        <taxon>Sphingomonas</taxon>
    </lineage>
</organism>
<dbReference type="InterPro" id="IPR016171">
    <property type="entry name" value="Vanillyl_alc_oxidase_C-sub2"/>
</dbReference>
<name>A0A7W9F1L4_9SPHN</name>
<evidence type="ECO:0000256" key="2">
    <source>
        <dbReference type="ARBA" id="ARBA00022630"/>
    </source>
</evidence>
<accession>A0A7W9F1L4</accession>
<dbReference type="InterPro" id="IPR004113">
    <property type="entry name" value="FAD-bd_oxidored_4_C"/>
</dbReference>
<dbReference type="Gene3D" id="3.30.43.10">
    <property type="entry name" value="Uridine Diphospho-n-acetylenolpyruvylglucosamine Reductase, domain 2"/>
    <property type="match status" value="1"/>
</dbReference>
<dbReference type="InterPro" id="IPR036318">
    <property type="entry name" value="FAD-bd_PCMH-like_sf"/>
</dbReference>
<keyword evidence="2" id="KW-0285">Flavoprotein</keyword>
<dbReference type="SUPFAM" id="SSF56176">
    <property type="entry name" value="FAD-binding/transporter-associated domain-like"/>
    <property type="match status" value="1"/>
</dbReference>
<feature type="domain" description="FAD-binding PCMH-type" evidence="4">
    <location>
        <begin position="39"/>
        <end position="220"/>
    </location>
</feature>
<dbReference type="Gene3D" id="3.30.70.2190">
    <property type="match status" value="1"/>
</dbReference>
<evidence type="ECO:0000313" key="5">
    <source>
        <dbReference type="EMBL" id="MBB5729602.1"/>
    </source>
</evidence>
<sequence>MIVPPPALLADLAGLLGPAGYSDDPAVLAPWLTDWRGRYHGTTAALLSPASTNQVAAVVRLANAYRVPLVAQGGNSSTVGGATPPADGSALLLSLRRMARPPVIDTGDAAATVDAGVILSDLHDAAAAHGLRFPLSLAARGSATIGGLVSTNAGGIQVLRFGTMRALVLGLEAVLPDGTIFHGLSSLRKDNRGYDLRQLLTGAEGTLGIVTAATLRLVPAIGSRSVAWVALPDPQSALRLLRRLDGALGDAVESFELIPATGLDLVLHHIPATRSPVAPTAPWHVLIEATAPHGAPEPADTLAAALQSALEDGLILDATIAASEAHAEALWKLRETLPEAERLDGFAVKHDIAVPVSAMPDFIVDTTSAIEATYNGARVLAFGHLGDGNVHFNVRAPAGRDSAAWSAAHGPAVSRDVHDRVMAVGGTISAEHGIGQAKLAEFARTADPVRLATLRAIKTALDPLNLFNPGKLVPLAPQRTGP</sequence>
<dbReference type="InterPro" id="IPR006094">
    <property type="entry name" value="Oxid_FAD_bind_N"/>
</dbReference>
<dbReference type="SUPFAM" id="SSF55103">
    <property type="entry name" value="FAD-linked oxidases, C-terminal domain"/>
    <property type="match status" value="1"/>
</dbReference>
<dbReference type="InterPro" id="IPR051264">
    <property type="entry name" value="FAD-oxidored/transferase_4"/>
</dbReference>
<dbReference type="Proteomes" id="UP000546701">
    <property type="component" value="Unassembled WGS sequence"/>
</dbReference>
<evidence type="ECO:0000256" key="3">
    <source>
        <dbReference type="ARBA" id="ARBA00022827"/>
    </source>
</evidence>
<dbReference type="RefSeq" id="WP_157175727.1">
    <property type="nucleotide sequence ID" value="NZ_BMJP01000001.1"/>
</dbReference>
<dbReference type="AlphaFoldDB" id="A0A7W9F1L4"/>
<evidence type="ECO:0000313" key="6">
    <source>
        <dbReference type="Proteomes" id="UP000546701"/>
    </source>
</evidence>